<dbReference type="Proteomes" id="UP001596442">
    <property type="component" value="Unassembled WGS sequence"/>
</dbReference>
<dbReference type="Pfam" id="PF26413">
    <property type="entry name" value="DUF8108"/>
    <property type="match status" value="1"/>
</dbReference>
<dbReference type="Pfam" id="PF26438">
    <property type="entry name" value="DUF8108_N"/>
    <property type="match status" value="1"/>
</dbReference>
<feature type="region of interest" description="Disordered" evidence="1">
    <location>
        <begin position="65"/>
        <end position="109"/>
    </location>
</feature>
<feature type="region of interest" description="Disordered" evidence="1">
    <location>
        <begin position="342"/>
        <end position="399"/>
    </location>
</feature>
<gene>
    <name evidence="7" type="ORF">ACFQEU_05630</name>
</gene>
<feature type="transmembrane region" description="Helical" evidence="2">
    <location>
        <begin position="142"/>
        <end position="163"/>
    </location>
</feature>
<keyword evidence="8" id="KW-1185">Reference proteome</keyword>
<dbReference type="InterPro" id="IPR058963">
    <property type="entry name" value="DUF8108_M"/>
</dbReference>
<dbReference type="AlphaFoldDB" id="A0ABD5S933"/>
<keyword evidence="2" id="KW-1133">Transmembrane helix</keyword>
<feature type="compositionally biased region" description="Acidic residues" evidence="1">
    <location>
        <begin position="96"/>
        <end position="107"/>
    </location>
</feature>
<sequence length="399" mass="41903">MPSPSTTGSPDPGRPDCHECGATVSPDANFCSACGADLADGTEAQFCGSCGSRFGSDDAFCSECGAERDGGGSESPARHEAVSAAGSASDTADTTLDTDESTPDTDESAFRRRVQQHLDAGWEIERDEGDTVVLVDRDIGSIPIHVLLLFTTGGVGNFLYGYYHHSMLAETRRLTVDEEDYPMPKREPDEETALMTASAYGLSAVVLLVGSFIAITAAQNGSVAMAGVGLALAVAGLAVAPPADDRLGRRHRITAFGRQKTVDHRVLEPVDPCEEPCVVCDERFDGGVVRRRRDETLFAGVPVRTHEHELNHYCAACARAELFGTTGPAAPADRVKTSLADAVNPENGDTDPENGDTDPENGDTDPENGDTDAETDETHVASDHTGASGATETTAANDG</sequence>
<feature type="domain" description="DUF8108" evidence="5">
    <location>
        <begin position="107"/>
        <end position="174"/>
    </location>
</feature>
<dbReference type="InterPro" id="IPR058962">
    <property type="entry name" value="DUF8108_N"/>
</dbReference>
<feature type="compositionally biased region" description="Basic and acidic residues" evidence="1">
    <location>
        <begin position="65"/>
        <end position="81"/>
    </location>
</feature>
<evidence type="ECO:0000259" key="3">
    <source>
        <dbReference type="Pfam" id="PF12773"/>
    </source>
</evidence>
<proteinExistence type="predicted"/>
<comment type="caution">
    <text evidence="7">The sequence shown here is derived from an EMBL/GenBank/DDBJ whole genome shotgun (WGS) entry which is preliminary data.</text>
</comment>
<evidence type="ECO:0000259" key="6">
    <source>
        <dbReference type="Pfam" id="PF26440"/>
    </source>
</evidence>
<evidence type="ECO:0000313" key="7">
    <source>
        <dbReference type="EMBL" id="MFC6752948.1"/>
    </source>
</evidence>
<feature type="domain" description="DUF8108" evidence="4">
    <location>
        <begin position="249"/>
        <end position="319"/>
    </location>
</feature>
<name>A0ABD5S933_9EURY</name>
<dbReference type="InterPro" id="IPR058421">
    <property type="entry name" value="DUF8108_C"/>
</dbReference>
<evidence type="ECO:0000256" key="2">
    <source>
        <dbReference type="SAM" id="Phobius"/>
    </source>
</evidence>
<feature type="domain" description="DZANK-type" evidence="3">
    <location>
        <begin position="17"/>
        <end position="65"/>
    </location>
</feature>
<feature type="domain" description="DUF8108" evidence="6">
    <location>
        <begin position="189"/>
        <end position="243"/>
    </location>
</feature>
<evidence type="ECO:0000259" key="4">
    <source>
        <dbReference type="Pfam" id="PF26413"/>
    </source>
</evidence>
<feature type="transmembrane region" description="Helical" evidence="2">
    <location>
        <begin position="193"/>
        <end position="217"/>
    </location>
</feature>
<protein>
    <submittedName>
        <fullName evidence="7">Zinc ribbon domain-containing protein</fullName>
    </submittedName>
</protein>
<keyword evidence="2" id="KW-0812">Transmembrane</keyword>
<dbReference type="RefSeq" id="WP_379780115.1">
    <property type="nucleotide sequence ID" value="NZ_JBHSWW010000052.1"/>
</dbReference>
<dbReference type="Pfam" id="PF26440">
    <property type="entry name" value="DUF8108_M"/>
    <property type="match status" value="1"/>
</dbReference>
<evidence type="ECO:0000259" key="5">
    <source>
        <dbReference type="Pfam" id="PF26438"/>
    </source>
</evidence>
<dbReference type="Pfam" id="PF12773">
    <property type="entry name" value="DZR"/>
    <property type="match status" value="1"/>
</dbReference>
<dbReference type="EMBL" id="JBHSWW010000052">
    <property type="protein sequence ID" value="MFC6752948.1"/>
    <property type="molecule type" value="Genomic_DNA"/>
</dbReference>
<evidence type="ECO:0000313" key="8">
    <source>
        <dbReference type="Proteomes" id="UP001596442"/>
    </source>
</evidence>
<feature type="compositionally biased region" description="Acidic residues" evidence="1">
    <location>
        <begin position="348"/>
        <end position="375"/>
    </location>
</feature>
<feature type="compositionally biased region" description="Low complexity" evidence="1">
    <location>
        <begin position="385"/>
        <end position="399"/>
    </location>
</feature>
<evidence type="ECO:0000256" key="1">
    <source>
        <dbReference type="SAM" id="MobiDB-lite"/>
    </source>
</evidence>
<reference evidence="7 8" key="1">
    <citation type="journal article" date="2019" name="Int. J. Syst. Evol. Microbiol.">
        <title>The Global Catalogue of Microorganisms (GCM) 10K type strain sequencing project: providing services to taxonomists for standard genome sequencing and annotation.</title>
        <authorList>
            <consortium name="The Broad Institute Genomics Platform"/>
            <consortium name="The Broad Institute Genome Sequencing Center for Infectious Disease"/>
            <person name="Wu L."/>
            <person name="Ma J."/>
        </authorList>
    </citation>
    <scope>NUCLEOTIDE SEQUENCE [LARGE SCALE GENOMIC DNA]</scope>
    <source>
        <strain evidence="7 8">CGMCC 1.3239</strain>
    </source>
</reference>
<feature type="transmembrane region" description="Helical" evidence="2">
    <location>
        <begin position="223"/>
        <end position="243"/>
    </location>
</feature>
<organism evidence="7 8">
    <name type="scientific">Halorubrum tibetense</name>
    <dbReference type="NCBI Taxonomy" id="175631"/>
    <lineage>
        <taxon>Archaea</taxon>
        <taxon>Methanobacteriati</taxon>
        <taxon>Methanobacteriota</taxon>
        <taxon>Stenosarchaea group</taxon>
        <taxon>Halobacteria</taxon>
        <taxon>Halobacteriales</taxon>
        <taxon>Haloferacaceae</taxon>
        <taxon>Halorubrum</taxon>
    </lineage>
</organism>
<keyword evidence="2" id="KW-0472">Membrane</keyword>
<accession>A0ABD5S933</accession>
<feature type="compositionally biased region" description="Low complexity" evidence="1">
    <location>
        <begin position="83"/>
        <end position="95"/>
    </location>
</feature>
<dbReference type="InterPro" id="IPR025874">
    <property type="entry name" value="DZR"/>
</dbReference>